<dbReference type="GO" id="GO:0046872">
    <property type="term" value="F:metal ion binding"/>
    <property type="evidence" value="ECO:0007669"/>
    <property type="project" value="UniProtKB-KW"/>
</dbReference>
<dbReference type="FunCoup" id="D3B9Z3">
    <property type="interactions" value="71"/>
</dbReference>
<evidence type="ECO:0000313" key="13">
    <source>
        <dbReference type="Proteomes" id="UP000001396"/>
    </source>
</evidence>
<reference evidence="12 13" key="1">
    <citation type="journal article" date="2011" name="Genome Res.">
        <title>Phylogeny-wide analysis of social amoeba genomes highlights ancient origins for complex intercellular communication.</title>
        <authorList>
            <person name="Heidel A.J."/>
            <person name="Lawal H.M."/>
            <person name="Felder M."/>
            <person name="Schilde C."/>
            <person name="Helps N.R."/>
            <person name="Tunggal B."/>
            <person name="Rivero F."/>
            <person name="John U."/>
            <person name="Schleicher M."/>
            <person name="Eichinger L."/>
            <person name="Platzer M."/>
            <person name="Noegel A.A."/>
            <person name="Schaap P."/>
            <person name="Gloeckner G."/>
        </authorList>
    </citation>
    <scope>NUCLEOTIDE SEQUENCE [LARGE SCALE GENOMIC DNA]</scope>
    <source>
        <strain evidence="13">ATCC 26659 / Pp 5 / PN500</strain>
    </source>
</reference>
<keyword evidence="5" id="KW-0813">Transport</keyword>
<dbReference type="AlphaFoldDB" id="D3B9Z3"/>
<keyword evidence="10" id="KW-0460">Magnesium</keyword>
<dbReference type="InterPro" id="IPR006689">
    <property type="entry name" value="Small_GTPase_ARF/SAR"/>
</dbReference>
<name>D3B9Z3_HETP5</name>
<dbReference type="Proteomes" id="UP000001396">
    <property type="component" value="Unassembled WGS sequence"/>
</dbReference>
<dbReference type="GO" id="GO:0015031">
    <property type="term" value="P:protein transport"/>
    <property type="evidence" value="ECO:0007669"/>
    <property type="project" value="UniProtKB-KW"/>
</dbReference>
<evidence type="ECO:0000256" key="6">
    <source>
        <dbReference type="ARBA" id="ARBA00023034"/>
    </source>
</evidence>
<dbReference type="OMA" id="ANKCKTK"/>
<protein>
    <submittedName>
        <fullName evidence="12">ADP-ribosylation factor-related protein</fullName>
    </submittedName>
</protein>
<evidence type="ECO:0000256" key="10">
    <source>
        <dbReference type="PIRSR" id="PIRSR606689-2"/>
    </source>
</evidence>
<dbReference type="GO" id="GO:0005794">
    <property type="term" value="C:Golgi apparatus"/>
    <property type="evidence" value="ECO:0007669"/>
    <property type="project" value="UniProtKB-SubCell"/>
</dbReference>
<dbReference type="STRING" id="670386.D3B9Z3"/>
<dbReference type="Pfam" id="PF00025">
    <property type="entry name" value="Arf"/>
    <property type="match status" value="1"/>
</dbReference>
<evidence type="ECO:0000256" key="2">
    <source>
        <dbReference type="ARBA" id="ARBA00010290"/>
    </source>
</evidence>
<keyword evidence="13" id="KW-1185">Reference proteome</keyword>
<dbReference type="FunFam" id="3.40.50.300:FF:000412">
    <property type="entry name" value="ADP-ribosylation factor 1"/>
    <property type="match status" value="1"/>
</dbReference>
<sequence>MGLLFTKIAELFDPKANHRILMIGLDGAGKTTLLYRLKIGEIVSTIPTIGFNVETIEYKNINFTVWDVGGQHKIRALWKHYYQNSTAIIFVIDGTDYERISEVREEIAKLTTEDSLSGTTLLLFLNKQDQPNAMNSAQLIEQLRLNEIKDRKWYIQPTTATTGTEPTISYKDLSSILIYGSADTTVTF</sequence>
<dbReference type="SMART" id="SM00178">
    <property type="entry name" value="SAR"/>
    <property type="match status" value="1"/>
</dbReference>
<dbReference type="InParanoid" id="D3B9Z3"/>
<evidence type="ECO:0000256" key="3">
    <source>
        <dbReference type="ARBA" id="ARBA00022741"/>
    </source>
</evidence>
<dbReference type="SMART" id="SM00177">
    <property type="entry name" value="ARF"/>
    <property type="match status" value="1"/>
</dbReference>
<keyword evidence="5" id="KW-0653">Protein transport</keyword>
<dbReference type="PRINTS" id="PR00328">
    <property type="entry name" value="SAR1GTPBP"/>
</dbReference>
<comment type="caution">
    <text evidence="12">The sequence shown here is derived from an EMBL/GenBank/DDBJ whole genome shotgun (WGS) entry which is preliminary data.</text>
</comment>
<evidence type="ECO:0000256" key="7">
    <source>
        <dbReference type="ARBA" id="ARBA00023134"/>
    </source>
</evidence>
<keyword evidence="6" id="KW-0333">Golgi apparatus</keyword>
<feature type="binding site" evidence="9">
    <location>
        <begin position="126"/>
        <end position="129"/>
    </location>
    <ligand>
        <name>GTP</name>
        <dbReference type="ChEBI" id="CHEBI:37565"/>
    </ligand>
</feature>
<keyword evidence="3 9" id="KW-0547">Nucleotide-binding</keyword>
<organism evidence="12 13">
    <name type="scientific">Heterostelium pallidum (strain ATCC 26659 / Pp 5 / PN500)</name>
    <name type="common">Cellular slime mold</name>
    <name type="synonym">Polysphondylium pallidum</name>
    <dbReference type="NCBI Taxonomy" id="670386"/>
    <lineage>
        <taxon>Eukaryota</taxon>
        <taxon>Amoebozoa</taxon>
        <taxon>Evosea</taxon>
        <taxon>Eumycetozoa</taxon>
        <taxon>Dictyostelia</taxon>
        <taxon>Acytosteliales</taxon>
        <taxon>Acytosteliaceae</taxon>
        <taxon>Heterostelium</taxon>
    </lineage>
</organism>
<keyword evidence="4" id="KW-0931">ER-Golgi transport</keyword>
<dbReference type="Gene3D" id="3.40.50.300">
    <property type="entry name" value="P-loop containing nucleotide triphosphate hydrolases"/>
    <property type="match status" value="1"/>
</dbReference>
<dbReference type="GO" id="GO:0030010">
    <property type="term" value="P:establishment of cell polarity"/>
    <property type="evidence" value="ECO:0007669"/>
    <property type="project" value="UniProtKB-ARBA"/>
</dbReference>
<gene>
    <name evidence="12" type="ORF">PPL_05364</name>
</gene>
<feature type="binding site" evidence="10">
    <location>
        <position position="31"/>
    </location>
    <ligand>
        <name>Mg(2+)</name>
        <dbReference type="ChEBI" id="CHEBI:18420"/>
    </ligand>
</feature>
<dbReference type="CDD" id="cd00878">
    <property type="entry name" value="Arf_Arl"/>
    <property type="match status" value="1"/>
</dbReference>
<comment type="similarity">
    <text evidence="2 11">Belongs to the small GTPase superfamily. Arf family.</text>
</comment>
<accession>D3B9Z3</accession>
<dbReference type="EMBL" id="ADBJ01000025">
    <property type="protein sequence ID" value="EFA81380.1"/>
    <property type="molecule type" value="Genomic_DNA"/>
</dbReference>
<evidence type="ECO:0000256" key="11">
    <source>
        <dbReference type="RuleBase" id="RU003925"/>
    </source>
</evidence>
<evidence type="ECO:0000256" key="9">
    <source>
        <dbReference type="PIRSR" id="PIRSR606689-1"/>
    </source>
</evidence>
<dbReference type="InterPro" id="IPR005225">
    <property type="entry name" value="Small_GTP-bd"/>
</dbReference>
<dbReference type="PROSITE" id="PS51417">
    <property type="entry name" value="ARF"/>
    <property type="match status" value="1"/>
</dbReference>
<evidence type="ECO:0000256" key="4">
    <source>
        <dbReference type="ARBA" id="ARBA00022892"/>
    </source>
</evidence>
<keyword evidence="7 9" id="KW-0342">GTP-binding</keyword>
<dbReference type="GeneID" id="31360849"/>
<comment type="subcellular location">
    <subcellularLocation>
        <location evidence="1">Golgi apparatus</location>
    </subcellularLocation>
</comment>
<evidence type="ECO:0000256" key="8">
    <source>
        <dbReference type="ARBA" id="ARBA00059050"/>
    </source>
</evidence>
<dbReference type="NCBIfam" id="TIGR00231">
    <property type="entry name" value="small_GTP"/>
    <property type="match status" value="1"/>
</dbReference>
<dbReference type="GO" id="GO:0016192">
    <property type="term" value="P:vesicle-mediated transport"/>
    <property type="evidence" value="ECO:0007669"/>
    <property type="project" value="UniProtKB-KW"/>
</dbReference>
<evidence type="ECO:0000256" key="1">
    <source>
        <dbReference type="ARBA" id="ARBA00004555"/>
    </source>
</evidence>
<dbReference type="SMART" id="SM00175">
    <property type="entry name" value="RAB"/>
    <property type="match status" value="1"/>
</dbReference>
<dbReference type="PANTHER" id="PTHR11711">
    <property type="entry name" value="ADP RIBOSYLATION FACTOR-RELATED"/>
    <property type="match status" value="1"/>
</dbReference>
<dbReference type="GO" id="GO:0003924">
    <property type="term" value="F:GTPase activity"/>
    <property type="evidence" value="ECO:0007669"/>
    <property type="project" value="InterPro"/>
</dbReference>
<keyword evidence="10" id="KW-0479">Metal-binding</keyword>
<feature type="binding site" evidence="9">
    <location>
        <position position="70"/>
    </location>
    <ligand>
        <name>GTP</name>
        <dbReference type="ChEBI" id="CHEBI:37565"/>
    </ligand>
</feature>
<proteinExistence type="inferred from homology"/>
<dbReference type="GO" id="GO:0005525">
    <property type="term" value="F:GTP binding"/>
    <property type="evidence" value="ECO:0007669"/>
    <property type="project" value="UniProtKB-KW"/>
</dbReference>
<evidence type="ECO:0000313" key="12">
    <source>
        <dbReference type="EMBL" id="EFA81380.1"/>
    </source>
</evidence>
<evidence type="ECO:0000256" key="5">
    <source>
        <dbReference type="ARBA" id="ARBA00022927"/>
    </source>
</evidence>
<feature type="binding site" evidence="10">
    <location>
        <position position="48"/>
    </location>
    <ligand>
        <name>Mg(2+)</name>
        <dbReference type="ChEBI" id="CHEBI:18420"/>
    </ligand>
</feature>
<dbReference type="RefSeq" id="XP_020433498.1">
    <property type="nucleotide sequence ID" value="XM_020576249.1"/>
</dbReference>
<dbReference type="SUPFAM" id="SSF52540">
    <property type="entry name" value="P-loop containing nucleoside triphosphate hydrolases"/>
    <property type="match status" value="1"/>
</dbReference>
<dbReference type="InterPro" id="IPR024156">
    <property type="entry name" value="Small_GTPase_ARF"/>
</dbReference>
<comment type="function">
    <text evidence="8">GTP-binding protein that may be involved in protein trafficking. May modulate vesicle budding and uncoating within the Golgi apparatus.</text>
</comment>
<dbReference type="InterPro" id="IPR027417">
    <property type="entry name" value="P-loop_NTPase"/>
</dbReference>
<feature type="binding site" evidence="9">
    <location>
        <begin position="24"/>
        <end position="31"/>
    </location>
    <ligand>
        <name>GTP</name>
        <dbReference type="ChEBI" id="CHEBI:37565"/>
    </ligand>
</feature>